<dbReference type="Gene3D" id="1.10.10.10">
    <property type="entry name" value="Winged helix-like DNA-binding domain superfamily/Winged helix DNA-binding domain"/>
    <property type="match status" value="1"/>
</dbReference>
<dbReference type="EMBL" id="ATDL01000015">
    <property type="protein sequence ID" value="ERJ58936.1"/>
    <property type="molecule type" value="Genomic_DNA"/>
</dbReference>
<reference evidence="7 8" key="1">
    <citation type="journal article" date="2013" name="Genome Announc.">
        <title>The Draft Genome Sequence of Sphingomonas paucimobilis Strain HER1398 (Proteobacteria), Host to the Giant PAU Phage, Indicates That It Is a Member of the Genus Sphingobacterium (Bacteroidetes).</title>
        <authorList>
            <person name="White R.A.III."/>
            <person name="Suttle C.A."/>
        </authorList>
    </citation>
    <scope>NUCLEOTIDE SEQUENCE [LARGE SCALE GENOMIC DNA]</scope>
    <source>
        <strain evidence="7 8">HER1398</strain>
    </source>
</reference>
<evidence type="ECO:0000259" key="5">
    <source>
        <dbReference type="Pfam" id="PF04542"/>
    </source>
</evidence>
<dbReference type="InterPro" id="IPR014284">
    <property type="entry name" value="RNA_pol_sigma-70_dom"/>
</dbReference>
<dbReference type="OrthoDB" id="708358at2"/>
<dbReference type="Pfam" id="PF08281">
    <property type="entry name" value="Sigma70_r4_2"/>
    <property type="match status" value="1"/>
</dbReference>
<dbReference type="eggNOG" id="COG1595">
    <property type="taxonomic scope" value="Bacteria"/>
</dbReference>
<keyword evidence="4" id="KW-0804">Transcription</keyword>
<evidence type="ECO:0000256" key="4">
    <source>
        <dbReference type="ARBA" id="ARBA00023163"/>
    </source>
</evidence>
<evidence type="ECO:0000256" key="1">
    <source>
        <dbReference type="ARBA" id="ARBA00010641"/>
    </source>
</evidence>
<evidence type="ECO:0000313" key="8">
    <source>
        <dbReference type="Proteomes" id="UP000016584"/>
    </source>
</evidence>
<dbReference type="GO" id="GO:0003677">
    <property type="term" value="F:DNA binding"/>
    <property type="evidence" value="ECO:0007669"/>
    <property type="project" value="InterPro"/>
</dbReference>
<dbReference type="Gene3D" id="1.10.1740.10">
    <property type="match status" value="1"/>
</dbReference>
<dbReference type="NCBIfam" id="TIGR02937">
    <property type="entry name" value="sigma70-ECF"/>
    <property type="match status" value="1"/>
</dbReference>
<dbReference type="InterPro" id="IPR013249">
    <property type="entry name" value="RNA_pol_sigma70_r4_t2"/>
</dbReference>
<dbReference type="InterPro" id="IPR013325">
    <property type="entry name" value="RNA_pol_sigma_r2"/>
</dbReference>
<dbReference type="SUPFAM" id="SSF88946">
    <property type="entry name" value="Sigma2 domain of RNA polymerase sigma factors"/>
    <property type="match status" value="1"/>
</dbReference>
<dbReference type="GO" id="GO:0016987">
    <property type="term" value="F:sigma factor activity"/>
    <property type="evidence" value="ECO:0007669"/>
    <property type="project" value="UniProtKB-KW"/>
</dbReference>
<evidence type="ECO:0000259" key="6">
    <source>
        <dbReference type="Pfam" id="PF08281"/>
    </source>
</evidence>
<evidence type="ECO:0000256" key="2">
    <source>
        <dbReference type="ARBA" id="ARBA00023015"/>
    </source>
</evidence>
<comment type="caution">
    <text evidence="7">The sequence shown here is derived from an EMBL/GenBank/DDBJ whole genome shotgun (WGS) entry which is preliminary data.</text>
</comment>
<evidence type="ECO:0008006" key="9">
    <source>
        <dbReference type="Google" id="ProtNLM"/>
    </source>
</evidence>
<dbReference type="InterPro" id="IPR036388">
    <property type="entry name" value="WH-like_DNA-bd_sf"/>
</dbReference>
<name>U2HB13_9SPHI</name>
<gene>
    <name evidence="7" type="ORF">M472_09145</name>
</gene>
<dbReference type="SUPFAM" id="SSF88659">
    <property type="entry name" value="Sigma3 and sigma4 domains of RNA polymerase sigma factors"/>
    <property type="match status" value="1"/>
</dbReference>
<keyword evidence="2" id="KW-0805">Transcription regulation</keyword>
<dbReference type="InterPro" id="IPR007627">
    <property type="entry name" value="RNA_pol_sigma70_r2"/>
</dbReference>
<dbReference type="RefSeq" id="WP_021070429.1">
    <property type="nucleotide sequence ID" value="NZ_ATDL01000015.1"/>
</dbReference>
<dbReference type="PATRIC" id="fig|1346330.5.peg.2269"/>
<accession>U2HB13</accession>
<dbReference type="STRING" id="1346330.M472_09145"/>
<sequence length="214" mass="25140">MLDYERLDERQLLQLMQQKDDHLAFSEVYNRFSNFLLAYAYKITQDSSDTQDIVQNIFISLWTNRTKLTIEGPLFNYLIKSVRFGFYKSIRRKDTFSKYEADLQHYLLHEYNAIEEYLVEKELMDRLEKLAEGFPENMGKVFVMTYFQGLSPQNIAQTLRISERTVHNLISQSSKRARLGLGLSIALALIANYNTDNQPITCFYKNNSITDVKI</sequence>
<proteinExistence type="inferred from homology"/>
<feature type="domain" description="RNA polymerase sigma factor 70 region 4 type 2" evidence="6">
    <location>
        <begin position="127"/>
        <end position="175"/>
    </location>
</feature>
<dbReference type="InterPro" id="IPR013324">
    <property type="entry name" value="RNA_pol_sigma_r3/r4-like"/>
</dbReference>
<feature type="domain" description="RNA polymerase sigma-70 region 2" evidence="5">
    <location>
        <begin position="29"/>
        <end position="94"/>
    </location>
</feature>
<organism evidence="7 8">
    <name type="scientific">Sphingobacterium paucimobilis HER1398</name>
    <dbReference type="NCBI Taxonomy" id="1346330"/>
    <lineage>
        <taxon>Bacteria</taxon>
        <taxon>Pseudomonadati</taxon>
        <taxon>Bacteroidota</taxon>
        <taxon>Sphingobacteriia</taxon>
        <taxon>Sphingobacteriales</taxon>
        <taxon>Sphingobacteriaceae</taxon>
        <taxon>Sphingobacterium</taxon>
    </lineage>
</organism>
<dbReference type="PANTHER" id="PTHR43133:SF46">
    <property type="entry name" value="RNA POLYMERASE SIGMA-70 FACTOR ECF SUBFAMILY"/>
    <property type="match status" value="1"/>
</dbReference>
<dbReference type="PANTHER" id="PTHR43133">
    <property type="entry name" value="RNA POLYMERASE ECF-TYPE SIGMA FACTO"/>
    <property type="match status" value="1"/>
</dbReference>
<dbReference type="Pfam" id="PF04542">
    <property type="entry name" value="Sigma70_r2"/>
    <property type="match status" value="1"/>
</dbReference>
<protein>
    <recommendedName>
        <fullName evidence="9">RNA polymerase sigma factor 70 region 4 type 2 domain-containing protein</fullName>
    </recommendedName>
</protein>
<evidence type="ECO:0000256" key="3">
    <source>
        <dbReference type="ARBA" id="ARBA00023082"/>
    </source>
</evidence>
<comment type="similarity">
    <text evidence="1">Belongs to the sigma-70 factor family. ECF subfamily.</text>
</comment>
<keyword evidence="8" id="KW-1185">Reference proteome</keyword>
<dbReference type="Proteomes" id="UP000016584">
    <property type="component" value="Unassembled WGS sequence"/>
</dbReference>
<evidence type="ECO:0000313" key="7">
    <source>
        <dbReference type="EMBL" id="ERJ58936.1"/>
    </source>
</evidence>
<dbReference type="GO" id="GO:0006352">
    <property type="term" value="P:DNA-templated transcription initiation"/>
    <property type="evidence" value="ECO:0007669"/>
    <property type="project" value="InterPro"/>
</dbReference>
<dbReference type="InterPro" id="IPR039425">
    <property type="entry name" value="RNA_pol_sigma-70-like"/>
</dbReference>
<dbReference type="AlphaFoldDB" id="U2HB13"/>
<keyword evidence="3" id="KW-0731">Sigma factor</keyword>